<reference evidence="1 2" key="1">
    <citation type="submission" date="2021-05" db="EMBL/GenBank/DDBJ databases">
        <title>Genome Assembly of Synthetic Allotetraploid Brassica napus Reveals Homoeologous Exchanges between Subgenomes.</title>
        <authorList>
            <person name="Davis J.T."/>
        </authorList>
    </citation>
    <scope>NUCLEOTIDE SEQUENCE [LARGE SCALE GENOMIC DNA]</scope>
    <source>
        <strain evidence="2">cv. Da-Ae</strain>
        <tissue evidence="1">Seedling</tissue>
    </source>
</reference>
<evidence type="ECO:0000313" key="2">
    <source>
        <dbReference type="Proteomes" id="UP000824890"/>
    </source>
</evidence>
<accession>A0ABQ7YGF7</accession>
<protein>
    <submittedName>
        <fullName evidence="1">Uncharacterized protein</fullName>
    </submittedName>
</protein>
<sequence>SFGISTNKENIVLWWFFRGLTSRHRSDLVRSAFNGGRLCFGGGTPVIVDSSGMVSKTGFLVLGWRALVPEISTSDSSLFFATNEKLKYQESILGLQRVPWRLPSSSLPVTASVASISAVRCFGSCPVVLAPLSCRVWWKWRVYHPLVYPNKSGCGIDVGVLVVPGLTGCWSFLIPLNFRREEQRWLFAVIGVWGFDRLWFVGFHHFGAAPLSSAASSEFLLVSLLSVGGRASW</sequence>
<evidence type="ECO:0000313" key="1">
    <source>
        <dbReference type="EMBL" id="KAH0866205.1"/>
    </source>
</evidence>
<keyword evidence="2" id="KW-1185">Reference proteome</keyword>
<dbReference type="EMBL" id="JAGKQM010000018">
    <property type="protein sequence ID" value="KAH0866205.1"/>
    <property type="molecule type" value="Genomic_DNA"/>
</dbReference>
<gene>
    <name evidence="1" type="ORF">HID58_083416</name>
</gene>
<comment type="caution">
    <text evidence="1">The sequence shown here is derived from an EMBL/GenBank/DDBJ whole genome shotgun (WGS) entry which is preliminary data.</text>
</comment>
<name>A0ABQ7YGF7_BRANA</name>
<feature type="non-terminal residue" evidence="1">
    <location>
        <position position="1"/>
    </location>
</feature>
<proteinExistence type="predicted"/>
<organism evidence="1 2">
    <name type="scientific">Brassica napus</name>
    <name type="common">Rape</name>
    <dbReference type="NCBI Taxonomy" id="3708"/>
    <lineage>
        <taxon>Eukaryota</taxon>
        <taxon>Viridiplantae</taxon>
        <taxon>Streptophyta</taxon>
        <taxon>Embryophyta</taxon>
        <taxon>Tracheophyta</taxon>
        <taxon>Spermatophyta</taxon>
        <taxon>Magnoliopsida</taxon>
        <taxon>eudicotyledons</taxon>
        <taxon>Gunneridae</taxon>
        <taxon>Pentapetalae</taxon>
        <taxon>rosids</taxon>
        <taxon>malvids</taxon>
        <taxon>Brassicales</taxon>
        <taxon>Brassicaceae</taxon>
        <taxon>Brassiceae</taxon>
        <taxon>Brassica</taxon>
    </lineage>
</organism>
<dbReference type="Proteomes" id="UP000824890">
    <property type="component" value="Unassembled WGS sequence"/>
</dbReference>